<protein>
    <submittedName>
        <fullName evidence="2">DUF5753 domain-containing protein</fullName>
    </submittedName>
</protein>
<accession>A0A1I7Z836</accession>
<keyword evidence="1" id="KW-1185">Reference proteome</keyword>
<proteinExistence type="predicted"/>
<name>A0A1I7Z836_9BILA</name>
<dbReference type="Proteomes" id="UP000095287">
    <property type="component" value="Unplaced"/>
</dbReference>
<sequence>MYHCSMVEPTMLYHMPCRLPVVVYKQPEKDGIFELRCIFGTWFLFERFVPDGILSNHIEQVLAIVEPSP</sequence>
<dbReference type="AlphaFoldDB" id="A0A1I7Z836"/>
<reference evidence="2" key="1">
    <citation type="submission" date="2016-11" db="UniProtKB">
        <authorList>
            <consortium name="WormBaseParasite"/>
        </authorList>
    </citation>
    <scope>IDENTIFICATION</scope>
</reference>
<dbReference type="WBParaSite" id="L893_g23727.t1">
    <property type="protein sequence ID" value="L893_g23727.t1"/>
    <property type="gene ID" value="L893_g23727"/>
</dbReference>
<evidence type="ECO:0000313" key="1">
    <source>
        <dbReference type="Proteomes" id="UP000095287"/>
    </source>
</evidence>
<organism evidence="1 2">
    <name type="scientific">Steinernema glaseri</name>
    <dbReference type="NCBI Taxonomy" id="37863"/>
    <lineage>
        <taxon>Eukaryota</taxon>
        <taxon>Metazoa</taxon>
        <taxon>Ecdysozoa</taxon>
        <taxon>Nematoda</taxon>
        <taxon>Chromadorea</taxon>
        <taxon>Rhabditida</taxon>
        <taxon>Tylenchina</taxon>
        <taxon>Panagrolaimomorpha</taxon>
        <taxon>Strongyloidoidea</taxon>
        <taxon>Steinernematidae</taxon>
        <taxon>Steinernema</taxon>
    </lineage>
</organism>
<evidence type="ECO:0000313" key="2">
    <source>
        <dbReference type="WBParaSite" id="L893_g23727.t1"/>
    </source>
</evidence>